<protein>
    <submittedName>
        <fullName evidence="9">MFS domain-containing protein</fullName>
    </submittedName>
</protein>
<accession>A0A1I7ZKF0</accession>
<keyword evidence="2" id="KW-0813">Transport</keyword>
<organism evidence="8 9">
    <name type="scientific">Steinernema glaseri</name>
    <dbReference type="NCBI Taxonomy" id="37863"/>
    <lineage>
        <taxon>Eukaryota</taxon>
        <taxon>Metazoa</taxon>
        <taxon>Ecdysozoa</taxon>
        <taxon>Nematoda</taxon>
        <taxon>Chromadorea</taxon>
        <taxon>Rhabditida</taxon>
        <taxon>Tylenchina</taxon>
        <taxon>Panagrolaimomorpha</taxon>
        <taxon>Strongyloidoidea</taxon>
        <taxon>Steinernematidae</taxon>
        <taxon>Steinernema</taxon>
    </lineage>
</organism>
<dbReference type="GO" id="GO:0016020">
    <property type="term" value="C:membrane"/>
    <property type="evidence" value="ECO:0007669"/>
    <property type="project" value="UniProtKB-SubCell"/>
</dbReference>
<feature type="transmembrane region" description="Helical" evidence="7">
    <location>
        <begin position="83"/>
        <end position="101"/>
    </location>
</feature>
<dbReference type="Proteomes" id="UP000095287">
    <property type="component" value="Unplaced"/>
</dbReference>
<keyword evidence="8" id="KW-1185">Reference proteome</keyword>
<dbReference type="PANTHER" id="PTHR11662:SF399">
    <property type="entry name" value="FI19708P1-RELATED"/>
    <property type="match status" value="1"/>
</dbReference>
<feature type="transmembrane region" description="Helical" evidence="7">
    <location>
        <begin position="174"/>
        <end position="194"/>
    </location>
</feature>
<comment type="subcellular location">
    <subcellularLocation>
        <location evidence="1">Membrane</location>
        <topology evidence="1">Multi-pass membrane protein</topology>
    </subcellularLocation>
</comment>
<dbReference type="InterPro" id="IPR036259">
    <property type="entry name" value="MFS_trans_sf"/>
</dbReference>
<dbReference type="InterPro" id="IPR050382">
    <property type="entry name" value="MFS_Na/Anion_cotransporter"/>
</dbReference>
<dbReference type="AlphaFoldDB" id="A0A1I7ZKF0"/>
<dbReference type="Gene3D" id="1.20.1250.20">
    <property type="entry name" value="MFS general substrate transporter like domains"/>
    <property type="match status" value="1"/>
</dbReference>
<feature type="transmembrane region" description="Helical" evidence="7">
    <location>
        <begin position="107"/>
        <end position="128"/>
    </location>
</feature>
<evidence type="ECO:0000256" key="4">
    <source>
        <dbReference type="ARBA" id="ARBA00022847"/>
    </source>
</evidence>
<dbReference type="FunFam" id="1.20.1250.20:FF:000003">
    <property type="entry name" value="Solute carrier family 17 member 3"/>
    <property type="match status" value="1"/>
</dbReference>
<keyword evidence="3 7" id="KW-0812">Transmembrane</keyword>
<dbReference type="SUPFAM" id="SSF103473">
    <property type="entry name" value="MFS general substrate transporter"/>
    <property type="match status" value="1"/>
</dbReference>
<evidence type="ECO:0000313" key="9">
    <source>
        <dbReference type="WBParaSite" id="L893_g27081.t1"/>
    </source>
</evidence>
<dbReference type="PANTHER" id="PTHR11662">
    <property type="entry name" value="SOLUTE CARRIER FAMILY 17"/>
    <property type="match status" value="1"/>
</dbReference>
<keyword evidence="4" id="KW-0769">Symport</keyword>
<evidence type="ECO:0000256" key="6">
    <source>
        <dbReference type="ARBA" id="ARBA00023136"/>
    </source>
</evidence>
<dbReference type="InterPro" id="IPR011701">
    <property type="entry name" value="MFS"/>
</dbReference>
<dbReference type="WBParaSite" id="L893_g27081.t1">
    <property type="protein sequence ID" value="L893_g27081.t1"/>
    <property type="gene ID" value="L893_g27081"/>
</dbReference>
<sequence>MVTSLPVWATIVVNIALNWNIYMFINQQLYYLNSVFGMPAEQAGWIVAPSQILQTVAVTITAALSDKFLNSGTFSKKFTRKGFLSFGLLTQTACLVGLGTIASNAYIAVALMIAACALIGSAFAPFLVNQFDLAPSYAPLILALDNTLGALAGVSGYVVEPLASEGESGWKKAFLIGAGVNIVAFLVFLIFGSVEVQSWARPREEHKKDSKAVLTLDSSVLETDSKTSEVV</sequence>
<keyword evidence="6 7" id="KW-0472">Membrane</keyword>
<evidence type="ECO:0000256" key="1">
    <source>
        <dbReference type="ARBA" id="ARBA00004141"/>
    </source>
</evidence>
<evidence type="ECO:0000256" key="3">
    <source>
        <dbReference type="ARBA" id="ARBA00022692"/>
    </source>
</evidence>
<name>A0A1I7ZKF0_9BILA</name>
<feature type="transmembrane region" description="Helical" evidence="7">
    <location>
        <begin position="140"/>
        <end position="159"/>
    </location>
</feature>
<keyword evidence="5 7" id="KW-1133">Transmembrane helix</keyword>
<evidence type="ECO:0000256" key="5">
    <source>
        <dbReference type="ARBA" id="ARBA00022989"/>
    </source>
</evidence>
<dbReference type="Pfam" id="PF07690">
    <property type="entry name" value="MFS_1"/>
    <property type="match status" value="1"/>
</dbReference>
<evidence type="ECO:0000256" key="2">
    <source>
        <dbReference type="ARBA" id="ARBA00022448"/>
    </source>
</evidence>
<evidence type="ECO:0000313" key="8">
    <source>
        <dbReference type="Proteomes" id="UP000095287"/>
    </source>
</evidence>
<reference evidence="9" key="1">
    <citation type="submission" date="2016-11" db="UniProtKB">
        <authorList>
            <consortium name="WormBaseParasite"/>
        </authorList>
    </citation>
    <scope>IDENTIFICATION</scope>
</reference>
<evidence type="ECO:0000256" key="7">
    <source>
        <dbReference type="SAM" id="Phobius"/>
    </source>
</evidence>
<proteinExistence type="predicted"/>
<feature type="transmembrane region" description="Helical" evidence="7">
    <location>
        <begin position="7"/>
        <end position="25"/>
    </location>
</feature>
<dbReference type="GO" id="GO:0015293">
    <property type="term" value="F:symporter activity"/>
    <property type="evidence" value="ECO:0007669"/>
    <property type="project" value="UniProtKB-KW"/>
</dbReference>